<organism evidence="1 2">
    <name type="scientific">Campylobacter showae RM3277</name>
    <dbReference type="NCBI Taxonomy" id="553219"/>
    <lineage>
        <taxon>Bacteria</taxon>
        <taxon>Pseudomonadati</taxon>
        <taxon>Campylobacterota</taxon>
        <taxon>Epsilonproteobacteria</taxon>
        <taxon>Campylobacterales</taxon>
        <taxon>Campylobacteraceae</taxon>
        <taxon>Campylobacter</taxon>
    </lineage>
</organism>
<keyword evidence="2" id="KW-1185">Reference proteome</keyword>
<comment type="caution">
    <text evidence="1">The sequence shown here is derived from an EMBL/GenBank/DDBJ whole genome shotgun (WGS) entry which is preliminary data.</text>
</comment>
<dbReference type="Proteomes" id="UP000003107">
    <property type="component" value="Unassembled WGS sequence"/>
</dbReference>
<evidence type="ECO:0000313" key="2">
    <source>
        <dbReference type="Proteomes" id="UP000003107"/>
    </source>
</evidence>
<accession>C6RIV5</accession>
<protein>
    <submittedName>
        <fullName evidence="1">Uncharacterized protein</fullName>
    </submittedName>
</protein>
<gene>
    <name evidence="1" type="ORF">CAMSH0001_1452</name>
</gene>
<dbReference type="STRING" id="553219.CAMSH0001_1452"/>
<dbReference type="AlphaFoldDB" id="C6RIV5"/>
<reference evidence="1 2" key="1">
    <citation type="submission" date="2009-07" db="EMBL/GenBank/DDBJ databases">
        <authorList>
            <person name="Madupu R."/>
            <person name="Sebastian Y."/>
            <person name="Durkin A.S."/>
            <person name="Torralba M."/>
            <person name="Methe B."/>
            <person name="Sutton G.G."/>
            <person name="Strausberg R.L."/>
            <person name="Nelson K.E."/>
        </authorList>
    </citation>
    <scope>NUCLEOTIDE SEQUENCE [LARGE SCALE GENOMIC DNA]</scope>
    <source>
        <strain evidence="1 2">RM3277</strain>
    </source>
</reference>
<sequence length="37" mass="4302">MILSKFWRDGAVWFANLILAKQSIKSKMERKCKEGTS</sequence>
<dbReference type="EMBL" id="ACVQ01000032">
    <property type="protein sequence ID" value="EET78848.1"/>
    <property type="molecule type" value="Genomic_DNA"/>
</dbReference>
<name>C6RIV5_9BACT</name>
<evidence type="ECO:0000313" key="1">
    <source>
        <dbReference type="EMBL" id="EET78848.1"/>
    </source>
</evidence>
<proteinExistence type="predicted"/>